<comment type="caution">
    <text evidence="2">The sequence shown here is derived from an EMBL/GenBank/DDBJ whole genome shotgun (WGS) entry which is preliminary data.</text>
</comment>
<dbReference type="Proteomes" id="UP000003112">
    <property type="component" value="Unassembled WGS sequence"/>
</dbReference>
<sequence length="72" mass="7980">MRTYGYTRCTCGACFTFTYIYLSISVSDFDLTFRPLVVIFDFYSAKVSQAGNTANTGTSPIDGKSFHDPPKS</sequence>
<evidence type="ECO:0000256" key="1">
    <source>
        <dbReference type="SAM" id="MobiDB-lite"/>
    </source>
</evidence>
<evidence type="ECO:0000313" key="2">
    <source>
        <dbReference type="EMBL" id="EFU30712.1"/>
    </source>
</evidence>
<dbReference type="HOGENOM" id="CLU_2718942_0_0_10"/>
<feature type="region of interest" description="Disordered" evidence="1">
    <location>
        <begin position="50"/>
        <end position="72"/>
    </location>
</feature>
<protein>
    <submittedName>
        <fullName evidence="2">Uncharacterized protein</fullName>
    </submittedName>
</protein>
<keyword evidence="3" id="KW-1185">Reference proteome</keyword>
<feature type="compositionally biased region" description="Polar residues" evidence="1">
    <location>
        <begin position="50"/>
        <end position="59"/>
    </location>
</feature>
<name>E6K6N2_9BACT</name>
<organism evidence="2 3">
    <name type="scientific">Segatella buccae ATCC 33574</name>
    <dbReference type="NCBI Taxonomy" id="873513"/>
    <lineage>
        <taxon>Bacteria</taxon>
        <taxon>Pseudomonadati</taxon>
        <taxon>Bacteroidota</taxon>
        <taxon>Bacteroidia</taxon>
        <taxon>Bacteroidales</taxon>
        <taxon>Prevotellaceae</taxon>
        <taxon>Segatella</taxon>
    </lineage>
</organism>
<dbReference type="AlphaFoldDB" id="E6K6N2"/>
<accession>E6K6N2</accession>
<reference evidence="2 3" key="1">
    <citation type="submission" date="2010-10" db="EMBL/GenBank/DDBJ databases">
        <authorList>
            <person name="Muzny D."/>
            <person name="Qin X."/>
            <person name="Deng J."/>
            <person name="Jiang H."/>
            <person name="Liu Y."/>
            <person name="Qu J."/>
            <person name="Song X.-Z."/>
            <person name="Zhang L."/>
            <person name="Thornton R."/>
            <person name="Coyle M."/>
            <person name="Francisco L."/>
            <person name="Jackson L."/>
            <person name="Javaid M."/>
            <person name="Korchina V."/>
            <person name="Kovar C."/>
            <person name="Mata R."/>
            <person name="Mathew T."/>
            <person name="Ngo R."/>
            <person name="Nguyen L."/>
            <person name="Nguyen N."/>
            <person name="Okwuonu G."/>
            <person name="Ongeri F."/>
            <person name="Pham C."/>
            <person name="Simmons D."/>
            <person name="Wilczek-Boney K."/>
            <person name="Hale W."/>
            <person name="Jakkamsetti A."/>
            <person name="Pham P."/>
            <person name="Ruth R."/>
            <person name="San Lucas F."/>
            <person name="Warren J."/>
            <person name="Zhang J."/>
            <person name="Zhao Z."/>
            <person name="Zhou C."/>
            <person name="Zhu D."/>
            <person name="Lee S."/>
            <person name="Bess C."/>
            <person name="Blankenburg K."/>
            <person name="Forbes L."/>
            <person name="Fu Q."/>
            <person name="Gubbala S."/>
            <person name="Hirani K."/>
            <person name="Jayaseelan J.C."/>
            <person name="Lara F."/>
            <person name="Munidasa M."/>
            <person name="Palculict T."/>
            <person name="Patil S."/>
            <person name="Pu L.-L."/>
            <person name="Saada N."/>
            <person name="Tang L."/>
            <person name="Weissenberger G."/>
            <person name="Zhu Y."/>
            <person name="Hemphill L."/>
            <person name="Shang Y."/>
            <person name="Youmans B."/>
            <person name="Ayvaz T."/>
            <person name="Ross M."/>
            <person name="Santibanez J."/>
            <person name="Aqrawi P."/>
            <person name="Gross S."/>
            <person name="Joshi V."/>
            <person name="Fowler G."/>
            <person name="Nazareth L."/>
            <person name="Reid J."/>
            <person name="Worley K."/>
            <person name="Petrosino J."/>
            <person name="Highlander S."/>
            <person name="Gibbs R."/>
        </authorList>
    </citation>
    <scope>NUCLEOTIDE SEQUENCE [LARGE SCALE GENOMIC DNA]</scope>
    <source>
        <strain evidence="2 3">ATCC 33574</strain>
    </source>
</reference>
<proteinExistence type="predicted"/>
<gene>
    <name evidence="2" type="ORF">HMPREF6485_1281</name>
</gene>
<dbReference type="EMBL" id="AEPD01000026">
    <property type="protein sequence ID" value="EFU30712.1"/>
    <property type="molecule type" value="Genomic_DNA"/>
</dbReference>
<evidence type="ECO:0000313" key="3">
    <source>
        <dbReference type="Proteomes" id="UP000003112"/>
    </source>
</evidence>